<dbReference type="InterPro" id="IPR020845">
    <property type="entry name" value="AMP-binding_CS"/>
</dbReference>
<feature type="compositionally biased region" description="Basic and acidic residues" evidence="3">
    <location>
        <begin position="585"/>
        <end position="603"/>
    </location>
</feature>
<dbReference type="PANTHER" id="PTHR24096:SF149">
    <property type="entry name" value="AMP-BINDING DOMAIN-CONTAINING PROTEIN-RELATED"/>
    <property type="match status" value="1"/>
</dbReference>
<dbReference type="Proteomes" id="UP000772434">
    <property type="component" value="Unassembled WGS sequence"/>
</dbReference>
<dbReference type="Gene3D" id="3.30.300.30">
    <property type="match status" value="1"/>
</dbReference>
<dbReference type="Pfam" id="PF13193">
    <property type="entry name" value="AMP-binding_C"/>
    <property type="match status" value="1"/>
</dbReference>
<dbReference type="Gene3D" id="3.40.50.12780">
    <property type="entry name" value="N-terminal domain of ligase-like"/>
    <property type="match status" value="1"/>
</dbReference>
<dbReference type="InterPro" id="IPR000873">
    <property type="entry name" value="AMP-dep_synth/lig_dom"/>
</dbReference>
<proteinExistence type="inferred from homology"/>
<dbReference type="OrthoDB" id="1898221at2759"/>
<evidence type="ECO:0000256" key="1">
    <source>
        <dbReference type="ARBA" id="ARBA00006432"/>
    </source>
</evidence>
<dbReference type="SUPFAM" id="SSF56801">
    <property type="entry name" value="Acetyl-CoA synthetase-like"/>
    <property type="match status" value="1"/>
</dbReference>
<feature type="domain" description="AMP-binding enzyme C-terminal" evidence="5">
    <location>
        <begin position="491"/>
        <end position="571"/>
    </location>
</feature>
<evidence type="ECO:0000259" key="5">
    <source>
        <dbReference type="Pfam" id="PF13193"/>
    </source>
</evidence>
<comment type="similarity">
    <text evidence="1">Belongs to the ATP-dependent AMP-binding enzyme family.</text>
</comment>
<keyword evidence="2" id="KW-0436">Ligase</keyword>
<gene>
    <name evidence="6" type="ORF">BDP27DRAFT_1212443</name>
</gene>
<dbReference type="PANTHER" id="PTHR24096">
    <property type="entry name" value="LONG-CHAIN-FATTY-ACID--COA LIGASE"/>
    <property type="match status" value="1"/>
</dbReference>
<evidence type="ECO:0000313" key="6">
    <source>
        <dbReference type="EMBL" id="KAF9075583.1"/>
    </source>
</evidence>
<dbReference type="AlphaFoldDB" id="A0A9P5Q6L3"/>
<evidence type="ECO:0000259" key="4">
    <source>
        <dbReference type="Pfam" id="PF00501"/>
    </source>
</evidence>
<comment type="caution">
    <text evidence="6">The sequence shown here is derived from an EMBL/GenBank/DDBJ whole genome shotgun (WGS) entry which is preliminary data.</text>
</comment>
<dbReference type="InterPro" id="IPR045851">
    <property type="entry name" value="AMP-bd_C_sf"/>
</dbReference>
<reference evidence="6" key="1">
    <citation type="submission" date="2020-11" db="EMBL/GenBank/DDBJ databases">
        <authorList>
            <consortium name="DOE Joint Genome Institute"/>
            <person name="Ahrendt S."/>
            <person name="Riley R."/>
            <person name="Andreopoulos W."/>
            <person name="Labutti K."/>
            <person name="Pangilinan J."/>
            <person name="Ruiz-Duenas F.J."/>
            <person name="Barrasa J.M."/>
            <person name="Sanchez-Garcia M."/>
            <person name="Camarero S."/>
            <person name="Miyauchi S."/>
            <person name="Serrano A."/>
            <person name="Linde D."/>
            <person name="Babiker R."/>
            <person name="Drula E."/>
            <person name="Ayuso-Fernandez I."/>
            <person name="Pacheco R."/>
            <person name="Padilla G."/>
            <person name="Ferreira P."/>
            <person name="Barriuso J."/>
            <person name="Kellner H."/>
            <person name="Castanera R."/>
            <person name="Alfaro M."/>
            <person name="Ramirez L."/>
            <person name="Pisabarro A.G."/>
            <person name="Kuo A."/>
            <person name="Tritt A."/>
            <person name="Lipzen A."/>
            <person name="He G."/>
            <person name="Yan M."/>
            <person name="Ng V."/>
            <person name="Cullen D."/>
            <person name="Martin F."/>
            <person name="Rosso M.-N."/>
            <person name="Henrissat B."/>
            <person name="Hibbett D."/>
            <person name="Martinez A.T."/>
            <person name="Grigoriev I.V."/>
        </authorList>
    </citation>
    <scope>NUCLEOTIDE SEQUENCE</scope>
    <source>
        <strain evidence="6">AH 40177</strain>
    </source>
</reference>
<evidence type="ECO:0000256" key="3">
    <source>
        <dbReference type="SAM" id="MobiDB-lite"/>
    </source>
</evidence>
<sequence length="603" mass="66841">MAPRIYKSPYPDRPIVQHSLYAHLFPENAKHPAHLPAYVDAASGATLIRSQVEDLALRFAQGVITKKSAKRGDTLMLFSPNSLCWPVVVFGALAAGLRITFANVSYTPDELKHQYTDSHAYLICTTRGNLKPVIKMLQAVAPSVAEAERRVIILPDDFNWIPDAPRTKAMKPIPRLTALDELLGLGKLERVERFDGVDAEQETAFLCYSSGTTGNPKGVQTTHQNLTTVLDIVYVGFPVITPKDDRMLAVLPFYHIYGLVKLLLYPFMCGVTTIVMEHFDPIKFCQSVERYKATISLIVPPVLVIMARHDCVKQYDMSSLRVLFSGAAPLGGDLVKAVKKRLRPTNEPSLHIVQGYGLTETSPTTHLQHLKDESRFGCIGDLLPNLEVRLVVDDRDGMAKTDDEVVDAKEGEPGEIWIRGPSIMKGYLNNPTANSNSFYPYSSPPPSKYVPGSLWFKTGDVGLVDRDGYFWIVDRKKELIKYKGFQVPPAELESVLLAHPNIADAAVISVESARESTELPRAYIVPADPPSDPVTFGREVQAWIKTKVARHKFLRGGVIVVEVIPKSASGKILRRHLKNQALKELGGKDPAEDMDADKARSKL</sequence>
<dbReference type="Pfam" id="PF00501">
    <property type="entry name" value="AMP-binding"/>
    <property type="match status" value="1"/>
</dbReference>
<dbReference type="InterPro" id="IPR025110">
    <property type="entry name" value="AMP-bd_C"/>
</dbReference>
<evidence type="ECO:0000256" key="2">
    <source>
        <dbReference type="ARBA" id="ARBA00022598"/>
    </source>
</evidence>
<feature type="region of interest" description="Disordered" evidence="3">
    <location>
        <begin position="584"/>
        <end position="603"/>
    </location>
</feature>
<accession>A0A9P5Q6L3</accession>
<dbReference type="CDD" id="cd05911">
    <property type="entry name" value="Firefly_Luc_like"/>
    <property type="match status" value="1"/>
</dbReference>
<evidence type="ECO:0000313" key="7">
    <source>
        <dbReference type="Proteomes" id="UP000772434"/>
    </source>
</evidence>
<name>A0A9P5Q6L3_9AGAR</name>
<dbReference type="InterPro" id="IPR042099">
    <property type="entry name" value="ANL_N_sf"/>
</dbReference>
<dbReference type="GO" id="GO:0016405">
    <property type="term" value="F:CoA-ligase activity"/>
    <property type="evidence" value="ECO:0007669"/>
    <property type="project" value="TreeGrafter"/>
</dbReference>
<keyword evidence="7" id="KW-1185">Reference proteome</keyword>
<feature type="domain" description="AMP-dependent synthetase/ligase" evidence="4">
    <location>
        <begin position="27"/>
        <end position="428"/>
    </location>
</feature>
<dbReference type="PROSITE" id="PS00455">
    <property type="entry name" value="AMP_BINDING"/>
    <property type="match status" value="1"/>
</dbReference>
<dbReference type="EMBL" id="JADNRY010000009">
    <property type="protein sequence ID" value="KAF9075583.1"/>
    <property type="molecule type" value="Genomic_DNA"/>
</dbReference>
<protein>
    <submittedName>
        <fullName evidence="6">AMP binding protein</fullName>
    </submittedName>
</protein>
<organism evidence="6 7">
    <name type="scientific">Rhodocollybia butyracea</name>
    <dbReference type="NCBI Taxonomy" id="206335"/>
    <lineage>
        <taxon>Eukaryota</taxon>
        <taxon>Fungi</taxon>
        <taxon>Dikarya</taxon>
        <taxon>Basidiomycota</taxon>
        <taxon>Agaricomycotina</taxon>
        <taxon>Agaricomycetes</taxon>
        <taxon>Agaricomycetidae</taxon>
        <taxon>Agaricales</taxon>
        <taxon>Marasmiineae</taxon>
        <taxon>Omphalotaceae</taxon>
        <taxon>Rhodocollybia</taxon>
    </lineage>
</organism>